<protein>
    <submittedName>
        <fullName evidence="2">Arylesterase</fullName>
    </submittedName>
</protein>
<evidence type="ECO:0000313" key="2">
    <source>
        <dbReference type="EMBL" id="PIX76714.1"/>
    </source>
</evidence>
<dbReference type="SUPFAM" id="SSF52266">
    <property type="entry name" value="SGNH hydrolase"/>
    <property type="match status" value="1"/>
</dbReference>
<dbReference type="Gene3D" id="3.40.50.1110">
    <property type="entry name" value="SGNH hydrolase"/>
    <property type="match status" value="1"/>
</dbReference>
<dbReference type="InterPro" id="IPR013830">
    <property type="entry name" value="SGNH_hydro"/>
</dbReference>
<dbReference type="Pfam" id="PF13472">
    <property type="entry name" value="Lipase_GDSL_2"/>
    <property type="match status" value="1"/>
</dbReference>
<feature type="non-terminal residue" evidence="2">
    <location>
        <position position="97"/>
    </location>
</feature>
<accession>A0A2M7M1Y5</accession>
<dbReference type="AlphaFoldDB" id="A0A2M7M1Y5"/>
<evidence type="ECO:0000313" key="3">
    <source>
        <dbReference type="Proteomes" id="UP000229703"/>
    </source>
</evidence>
<name>A0A2M7M1Y5_9BACT</name>
<dbReference type="Proteomes" id="UP000229703">
    <property type="component" value="Unassembled WGS sequence"/>
</dbReference>
<dbReference type="InterPro" id="IPR036514">
    <property type="entry name" value="SGNH_hydro_sf"/>
</dbReference>
<dbReference type="EMBL" id="PFJK01000282">
    <property type="protein sequence ID" value="PIX76714.1"/>
    <property type="molecule type" value="Genomic_DNA"/>
</dbReference>
<evidence type="ECO:0000259" key="1">
    <source>
        <dbReference type="Pfam" id="PF13472"/>
    </source>
</evidence>
<reference evidence="3" key="1">
    <citation type="submission" date="2017-09" db="EMBL/GenBank/DDBJ databases">
        <title>Depth-based differentiation of microbial function through sediment-hosted aquifers and enrichment of novel symbionts in the deep terrestrial subsurface.</title>
        <authorList>
            <person name="Probst A.J."/>
            <person name="Ladd B."/>
            <person name="Jarett J.K."/>
            <person name="Geller-Mcgrath D.E."/>
            <person name="Sieber C.M.K."/>
            <person name="Emerson J.B."/>
            <person name="Anantharaman K."/>
            <person name="Thomas B.C."/>
            <person name="Malmstrom R."/>
            <person name="Stieglmeier M."/>
            <person name="Klingl A."/>
            <person name="Woyke T."/>
            <person name="Ryan C.M."/>
            <person name="Banfield J.F."/>
        </authorList>
    </citation>
    <scope>NUCLEOTIDE SEQUENCE [LARGE SCALE GENOMIC DNA]</scope>
</reference>
<comment type="caution">
    <text evidence="2">The sequence shown here is derived from an EMBL/GenBank/DDBJ whole genome shotgun (WGS) entry which is preliminary data.</text>
</comment>
<sequence>LCYGDSNTWGYIPATAKRYAVGCRWPGVLQKLLGDSWEVIEEGVNSRTTVFDDPKHIGKNGKTYLVPCLETHNPIDIVILYLGTNDLKERFNRSVEQ</sequence>
<gene>
    <name evidence="2" type="ORF">COZ37_06455</name>
</gene>
<proteinExistence type="predicted"/>
<feature type="non-terminal residue" evidence="2">
    <location>
        <position position="1"/>
    </location>
</feature>
<organism evidence="2 3">
    <name type="scientific">bacterium (Candidatus Ratteibacteria) CG_4_10_14_3_um_filter_41_18</name>
    <dbReference type="NCBI Taxonomy" id="2014287"/>
    <lineage>
        <taxon>Bacteria</taxon>
        <taxon>Candidatus Ratteibacteria</taxon>
    </lineage>
</organism>
<feature type="domain" description="SGNH hydrolase-type esterase" evidence="1">
    <location>
        <begin position="2"/>
        <end position="92"/>
    </location>
</feature>